<name>A0A9K3LQC8_9STRA</name>
<feature type="compositionally biased region" description="Polar residues" evidence="1">
    <location>
        <begin position="236"/>
        <end position="248"/>
    </location>
</feature>
<protein>
    <submittedName>
        <fullName evidence="2">Uncharacterized protein</fullName>
    </submittedName>
</protein>
<feature type="compositionally biased region" description="Basic residues" evidence="1">
    <location>
        <begin position="849"/>
        <end position="859"/>
    </location>
</feature>
<proteinExistence type="predicted"/>
<feature type="region of interest" description="Disordered" evidence="1">
    <location>
        <begin position="160"/>
        <end position="670"/>
    </location>
</feature>
<feature type="compositionally biased region" description="Polar residues" evidence="1">
    <location>
        <begin position="160"/>
        <end position="179"/>
    </location>
</feature>
<feature type="compositionally biased region" description="Basic and acidic residues" evidence="1">
    <location>
        <begin position="216"/>
        <end position="235"/>
    </location>
</feature>
<feature type="compositionally biased region" description="Basic and acidic residues" evidence="1">
    <location>
        <begin position="548"/>
        <end position="569"/>
    </location>
</feature>
<feature type="compositionally biased region" description="Low complexity" evidence="1">
    <location>
        <begin position="917"/>
        <end position="930"/>
    </location>
</feature>
<feature type="region of interest" description="Disordered" evidence="1">
    <location>
        <begin position="807"/>
        <end position="944"/>
    </location>
</feature>
<feature type="compositionally biased region" description="Basic and acidic residues" evidence="1">
    <location>
        <begin position="807"/>
        <end position="819"/>
    </location>
</feature>
<reference evidence="2" key="2">
    <citation type="submission" date="2021-04" db="EMBL/GenBank/DDBJ databases">
        <authorList>
            <person name="Podell S."/>
        </authorList>
    </citation>
    <scope>NUCLEOTIDE SEQUENCE</scope>
    <source>
        <strain evidence="2">Hildebrandi</strain>
    </source>
</reference>
<feature type="compositionally biased region" description="Basic and acidic residues" evidence="1">
    <location>
        <begin position="317"/>
        <end position="328"/>
    </location>
</feature>
<feature type="compositionally biased region" description="Basic and acidic residues" evidence="1">
    <location>
        <begin position="745"/>
        <end position="767"/>
    </location>
</feature>
<dbReference type="Proteomes" id="UP000693970">
    <property type="component" value="Unassembled WGS sequence"/>
</dbReference>
<feature type="compositionally biased region" description="Basic and acidic residues" evidence="1">
    <location>
        <begin position="393"/>
        <end position="416"/>
    </location>
</feature>
<feature type="compositionally biased region" description="Polar residues" evidence="1">
    <location>
        <begin position="888"/>
        <end position="901"/>
    </location>
</feature>
<dbReference type="OrthoDB" id="55971at2759"/>
<feature type="compositionally biased region" description="Low complexity" evidence="1">
    <location>
        <begin position="42"/>
        <end position="60"/>
    </location>
</feature>
<feature type="compositionally biased region" description="Basic and acidic residues" evidence="1">
    <location>
        <begin position="185"/>
        <end position="206"/>
    </location>
</feature>
<feature type="compositionally biased region" description="Basic and acidic residues" evidence="1">
    <location>
        <begin position="827"/>
        <end position="848"/>
    </location>
</feature>
<accession>A0A9K3LQC8</accession>
<evidence type="ECO:0000256" key="1">
    <source>
        <dbReference type="SAM" id="MobiDB-lite"/>
    </source>
</evidence>
<feature type="region of interest" description="Disordered" evidence="1">
    <location>
        <begin position="1"/>
        <end position="70"/>
    </location>
</feature>
<gene>
    <name evidence="2" type="ORF">IV203_029305</name>
</gene>
<evidence type="ECO:0000313" key="2">
    <source>
        <dbReference type="EMBL" id="KAG7366635.1"/>
    </source>
</evidence>
<feature type="compositionally biased region" description="Basic and acidic residues" evidence="1">
    <location>
        <begin position="617"/>
        <end position="645"/>
    </location>
</feature>
<reference evidence="2" key="1">
    <citation type="journal article" date="2021" name="Sci. Rep.">
        <title>Diploid genomic architecture of Nitzschia inconspicua, an elite biomass production diatom.</title>
        <authorList>
            <person name="Oliver A."/>
            <person name="Podell S."/>
            <person name="Pinowska A."/>
            <person name="Traller J.C."/>
            <person name="Smith S.R."/>
            <person name="McClure R."/>
            <person name="Beliaev A."/>
            <person name="Bohutskyi P."/>
            <person name="Hill E.A."/>
            <person name="Rabines A."/>
            <person name="Zheng H."/>
            <person name="Allen L.Z."/>
            <person name="Kuo A."/>
            <person name="Grigoriev I.V."/>
            <person name="Allen A.E."/>
            <person name="Hazlebeck D."/>
            <person name="Allen E.E."/>
        </authorList>
    </citation>
    <scope>NUCLEOTIDE SEQUENCE</scope>
    <source>
        <strain evidence="2">Hildebrandi</strain>
    </source>
</reference>
<evidence type="ECO:0000313" key="3">
    <source>
        <dbReference type="Proteomes" id="UP000693970"/>
    </source>
</evidence>
<comment type="caution">
    <text evidence="2">The sequence shown here is derived from an EMBL/GenBank/DDBJ whole genome shotgun (WGS) entry which is preliminary data.</text>
</comment>
<dbReference type="AlphaFoldDB" id="A0A9K3LQC8"/>
<feature type="compositionally biased region" description="Basic and acidic residues" evidence="1">
    <location>
        <begin position="514"/>
        <end position="529"/>
    </location>
</feature>
<feature type="compositionally biased region" description="Basic and acidic residues" evidence="1">
    <location>
        <begin position="8"/>
        <end position="30"/>
    </location>
</feature>
<feature type="region of interest" description="Disordered" evidence="1">
    <location>
        <begin position="709"/>
        <end position="730"/>
    </location>
</feature>
<feature type="compositionally biased region" description="Basic and acidic residues" evidence="1">
    <location>
        <begin position="904"/>
        <end position="916"/>
    </location>
</feature>
<feature type="compositionally biased region" description="Basic and acidic residues" evidence="1">
    <location>
        <begin position="357"/>
        <end position="368"/>
    </location>
</feature>
<sequence length="944" mass="107052">MWFQGSAKPERAEDKRAATGENGTDDRYAVDRTASVTEESAVDTSIVSSDNSSYVSTGTSFETDDSAIDPDDLFDDDELDELMDLESNPIMGGWVDSACGWLDKPMCFMPFGKETSLLRQSKGRTKSALQQMRMNEALSTVANMKLSAAERRNLRLSRKGLSTVQETDDVLSTNSSQFISPEKIQPLKREAETKVKRPKKKTDGQEIKQASSSSTDSRKKDEDKKQDRPKIEKETTSVVSREPSSGNEANPRMEKNERSQRMERSLTRDPEGSHHNRMIDLDGGSTVELAKPEEELDDVELSQTLENALMDTPDPNKPTHDPGDEKMNIPELELPESDSIRSGFEKGNDGSASYNDAGKEESRNDSTHSQRSGVRSTRKNKIMEVMQRSQSVPRDRDVTDLTHVDSGHAPDDEQKSRANPISIPKPIEIIDVLSMDDNDSWTPGATSVDPEPSSSKRQFEYYGMQHRARSKSRDPSPSISRRSLSRYQRDPSPSQSGRKPLNGILNAEDLWNEEEAKLTNRKSSNEVSKHRVISLSTPQTADDVWTEEEQKLQEAESIFDDPKAREAFLGHRRGRLQDTGLQNRSSSHSRRRRLVQALQEGEEDIYGDNSKRSFRSRSGDPRKAPAPEAERQLQRSRSKSRDSRRTSPVVPTDQQHEILDQRTSQSHVKKSKDLVVIRTIEDGQRFRSNRTPNNEDAINVHEYLEGSVSRGGIGRSSPMRRSLSRHRRSKNRDIVDLAHIDDFEGRRSVSRSRDARDDHESTPESRTKRGSSKSPKSISSDWPDYETVASATKELRKLERKIEKQLRQVKRDSKTKNDWESQTVSSKEIKKLEKQLAQKLKRDNEKRATKLQRIKHKVPKSNITPSASDDPPKSHKSIRHFQDETQDTNHVSTGPSKNFPQQADDFRERSKFEQLRSLRSSRYARSSSSRRGGRTDVGSPEDRD</sequence>
<dbReference type="EMBL" id="JAGRRH010000007">
    <property type="protein sequence ID" value="KAG7366635.1"/>
    <property type="molecule type" value="Genomic_DNA"/>
</dbReference>
<organism evidence="2 3">
    <name type="scientific">Nitzschia inconspicua</name>
    <dbReference type="NCBI Taxonomy" id="303405"/>
    <lineage>
        <taxon>Eukaryota</taxon>
        <taxon>Sar</taxon>
        <taxon>Stramenopiles</taxon>
        <taxon>Ochrophyta</taxon>
        <taxon>Bacillariophyta</taxon>
        <taxon>Bacillariophyceae</taxon>
        <taxon>Bacillariophycidae</taxon>
        <taxon>Bacillariales</taxon>
        <taxon>Bacillariaceae</taxon>
        <taxon>Nitzschia</taxon>
    </lineage>
</organism>
<feature type="compositionally biased region" description="Low complexity" evidence="1">
    <location>
        <begin position="475"/>
        <end position="486"/>
    </location>
</feature>
<keyword evidence="3" id="KW-1185">Reference proteome</keyword>
<feature type="region of interest" description="Disordered" evidence="1">
    <location>
        <begin position="745"/>
        <end position="785"/>
    </location>
</feature>
<feature type="compositionally biased region" description="Basic and acidic residues" evidence="1">
    <location>
        <begin position="251"/>
        <end position="280"/>
    </location>
</feature>